<keyword evidence="3" id="KW-1185">Reference proteome</keyword>
<feature type="compositionally biased region" description="Basic residues" evidence="1">
    <location>
        <begin position="265"/>
        <end position="291"/>
    </location>
</feature>
<sequence>MHVCIFIPSWTWTATCNSQHIPRRRRAEPRQELRRPPTATAGAAGPVRVRLLLLMRRDGTSAVAAVLLHLHRGELREKARGNDAPREPVCEDAAAVVGEMVAVQASLLQELRLHLEREVVVVVALQRGLERGGGRCGREAEVGQLRLHAGDGLGRRHGRARRGGGGRGGGGGGGGRGGGRRGARAATAGGLLAGALGVAPAPAADGHVAERAAAGPVAAARLAEVARLRERVVVKVAELGVGGVAARAAERAGLRERHAHEPGALRHRHDGARLRRPRPCPCSRRRRHRGGRAASRWSARRRVSRTSAQRRQAGRRRHQVVVVAASTAVEETLEWLLLLHMHLYACIANQL</sequence>
<reference evidence="3" key="1">
    <citation type="submission" date="2015-12" db="EMBL/GenBank/DDBJ databases">
        <title>Update maize B73 reference genome by single molecule sequencing technologies.</title>
        <authorList>
            <consortium name="Maize Genome Sequencing Project"/>
            <person name="Ware D."/>
        </authorList>
    </citation>
    <scope>NUCLEOTIDE SEQUENCE [LARGE SCALE GENOMIC DNA]</scope>
    <source>
        <strain evidence="3">cv. B73</strain>
    </source>
</reference>
<dbReference type="EnsemblPlants" id="Zm00001eb136470_T001">
    <property type="protein sequence ID" value="Zm00001eb136470_P001"/>
    <property type="gene ID" value="Zm00001eb136470"/>
</dbReference>
<accession>A0A804N5F7</accession>
<dbReference type="AlphaFoldDB" id="A0A804N5F7"/>
<feature type="compositionally biased region" description="Basic and acidic residues" evidence="1">
    <location>
        <begin position="255"/>
        <end position="264"/>
    </location>
</feature>
<name>A0A804N5F7_MAIZE</name>
<organism evidence="2 3">
    <name type="scientific">Zea mays</name>
    <name type="common">Maize</name>
    <dbReference type="NCBI Taxonomy" id="4577"/>
    <lineage>
        <taxon>Eukaryota</taxon>
        <taxon>Viridiplantae</taxon>
        <taxon>Streptophyta</taxon>
        <taxon>Embryophyta</taxon>
        <taxon>Tracheophyta</taxon>
        <taxon>Spermatophyta</taxon>
        <taxon>Magnoliopsida</taxon>
        <taxon>Liliopsida</taxon>
        <taxon>Poales</taxon>
        <taxon>Poaceae</taxon>
        <taxon>PACMAD clade</taxon>
        <taxon>Panicoideae</taxon>
        <taxon>Andropogonodae</taxon>
        <taxon>Andropogoneae</taxon>
        <taxon>Tripsacinae</taxon>
        <taxon>Zea</taxon>
    </lineage>
</organism>
<evidence type="ECO:0000313" key="2">
    <source>
        <dbReference type="EnsemblPlants" id="Zm00001eb136470_P001"/>
    </source>
</evidence>
<reference evidence="2" key="3">
    <citation type="submission" date="2021-05" db="UniProtKB">
        <authorList>
            <consortium name="EnsemblPlants"/>
        </authorList>
    </citation>
    <scope>IDENTIFICATION</scope>
    <source>
        <strain evidence="2">cv. B73</strain>
    </source>
</reference>
<proteinExistence type="predicted"/>
<reference evidence="2" key="2">
    <citation type="submission" date="2019-07" db="EMBL/GenBank/DDBJ databases">
        <authorList>
            <person name="Seetharam A."/>
            <person name="Woodhouse M."/>
            <person name="Cannon E."/>
        </authorList>
    </citation>
    <scope>NUCLEOTIDE SEQUENCE [LARGE SCALE GENOMIC DNA]</scope>
    <source>
        <strain evidence="2">cv. B73</strain>
    </source>
</reference>
<evidence type="ECO:0000256" key="1">
    <source>
        <dbReference type="SAM" id="MobiDB-lite"/>
    </source>
</evidence>
<protein>
    <submittedName>
        <fullName evidence="2">Uncharacterized protein</fullName>
    </submittedName>
</protein>
<dbReference type="Proteomes" id="UP000007305">
    <property type="component" value="Chromosome 3"/>
</dbReference>
<feature type="compositionally biased region" description="Basic residues" evidence="1">
    <location>
        <begin position="155"/>
        <end position="164"/>
    </location>
</feature>
<feature type="region of interest" description="Disordered" evidence="1">
    <location>
        <begin position="20"/>
        <end position="41"/>
    </location>
</feature>
<dbReference type="InParanoid" id="A0A804N5F7"/>
<feature type="compositionally biased region" description="Gly residues" evidence="1">
    <location>
        <begin position="165"/>
        <end position="177"/>
    </location>
</feature>
<evidence type="ECO:0000313" key="3">
    <source>
        <dbReference type="Proteomes" id="UP000007305"/>
    </source>
</evidence>
<feature type="region of interest" description="Disordered" evidence="1">
    <location>
        <begin position="151"/>
        <end position="184"/>
    </location>
</feature>
<feature type="region of interest" description="Disordered" evidence="1">
    <location>
        <begin position="255"/>
        <end position="317"/>
    </location>
</feature>
<dbReference type="Gramene" id="Zm00001eb136470_T001">
    <property type="protein sequence ID" value="Zm00001eb136470_P001"/>
    <property type="gene ID" value="Zm00001eb136470"/>
</dbReference>